<dbReference type="InterPro" id="IPR011889">
    <property type="entry name" value="Liste_lipo_26"/>
</dbReference>
<comment type="similarity">
    <text evidence="1">Belongs to the plasmodium circumsporozoite protein family.</text>
</comment>
<accession>A0A9N8H9I8</accession>
<organism evidence="9 10">
    <name type="scientific">Seminavis robusta</name>
    <dbReference type="NCBI Taxonomy" id="568900"/>
    <lineage>
        <taxon>Eukaryota</taxon>
        <taxon>Sar</taxon>
        <taxon>Stramenopiles</taxon>
        <taxon>Ochrophyta</taxon>
        <taxon>Bacillariophyta</taxon>
        <taxon>Bacillariophyceae</taxon>
        <taxon>Bacillariophycidae</taxon>
        <taxon>Naviculales</taxon>
        <taxon>Naviculaceae</taxon>
        <taxon>Seminavis</taxon>
    </lineage>
</organism>
<keyword evidence="4" id="KW-0677">Repeat</keyword>
<keyword evidence="8" id="KW-0732">Signal</keyword>
<evidence type="ECO:0000256" key="7">
    <source>
        <dbReference type="SAM" id="MobiDB-lite"/>
    </source>
</evidence>
<evidence type="ECO:0000313" key="10">
    <source>
        <dbReference type="Proteomes" id="UP001153069"/>
    </source>
</evidence>
<evidence type="ECO:0000256" key="3">
    <source>
        <dbReference type="ARBA" id="ARBA00022522"/>
    </source>
</evidence>
<dbReference type="InterPro" id="IPR051860">
    <property type="entry name" value="Plasmodium_CSP_Invasion"/>
</dbReference>
<evidence type="ECO:0000256" key="4">
    <source>
        <dbReference type="ARBA" id="ARBA00022737"/>
    </source>
</evidence>
<keyword evidence="10" id="KW-1185">Reference proteome</keyword>
<dbReference type="OrthoDB" id="198852at2759"/>
<dbReference type="AlphaFoldDB" id="A0A9N8H9I8"/>
<dbReference type="InterPro" id="IPR005046">
    <property type="entry name" value="DUF285"/>
</dbReference>
<proteinExistence type="inferred from homology"/>
<evidence type="ECO:0000256" key="2">
    <source>
        <dbReference type="ARBA" id="ARBA00021911"/>
    </source>
</evidence>
<comment type="function">
    <text evidence="6">Essential sporozoite protein. In the mosquito vector, required for sporozoite development in the oocyst, migration through the vector hemolymph and entry into the vector salivary glands. In the vertebrate host, required for sporozoite migration through the host dermis and infection of host hepatocytes. Binds to highly sulfated heparan sulfate proteoglycans (HSPGs) on the surface of host hepatocytes.</text>
</comment>
<keyword evidence="3" id="KW-0748">Sporozoite</keyword>
<dbReference type="NCBIfam" id="TIGR02167">
    <property type="entry name" value="Liste_lipo_26"/>
    <property type="match status" value="4"/>
</dbReference>
<feature type="signal peptide" evidence="8">
    <location>
        <begin position="1"/>
        <end position="24"/>
    </location>
</feature>
<feature type="chain" id="PRO_5040147878" description="Circumsporozoite protein" evidence="8">
    <location>
        <begin position="25"/>
        <end position="768"/>
    </location>
</feature>
<evidence type="ECO:0000256" key="5">
    <source>
        <dbReference type="ARBA" id="ARBA00033726"/>
    </source>
</evidence>
<protein>
    <recommendedName>
        <fullName evidence="2">Circumsporozoite protein</fullName>
    </recommendedName>
</protein>
<dbReference type="EMBL" id="CAICTM010000192">
    <property type="protein sequence ID" value="CAB9504325.1"/>
    <property type="molecule type" value="Genomic_DNA"/>
</dbReference>
<dbReference type="PANTHER" id="PTHR44826">
    <property type="entry name" value="SPORE COAT PROTEIN SP85"/>
    <property type="match status" value="1"/>
</dbReference>
<evidence type="ECO:0000256" key="6">
    <source>
        <dbReference type="ARBA" id="ARBA00045806"/>
    </source>
</evidence>
<evidence type="ECO:0000313" key="9">
    <source>
        <dbReference type="EMBL" id="CAB9504325.1"/>
    </source>
</evidence>
<sequence>MKIASLPSFGIAAIVWLTIGGAEAGSVKRNDANTSGQEQEIGSIGAGNHQDVFSLMLQLENTVTSLQKRVEAMETVVKDILTTIDFNTADVSEHGEKIAVMEAQLDQLQEFNIQGSMGLQGHRHLASTLEEVIAKTACITDRSDDTMLYLDSSCALNVELKEYQCIPNQASAYDAVDNVTMAEETYGPVHDWCFDAMSLKELLSTQRNDAMSSFNEDISRWDNYMFHSASAFSQEIGTWDTSKVTDMRFLFNGAQNFNGDISIWDVSNVQSMAYMLKATSFNHNVSSWDVSKVTLMGKLFYGLSEFNYDISGWDVSKVQSFYETFANAGTFNQDLSNWDISSATSTHQMFTGASAFNIDLCSWQSKLDTTRNSVSDMFSGTSCDKDDTPGFLYGYWSDLCHECVIPSEAPTDFPSTSPSTSVPTDSPSTLPTSSPHPSIRPTESPSVSVSPTTSFSPSESPSYQPSKSPTSSPSQTPSISPSKAPTATPSAVPTKSKSPSSTPSVSPSVSFQPSIAPTYACISDQANAYAAVDDIPSGEEMYGPIYNWCFEQMSLSELFSLERNANMSSFDEDIGGWDVSQVTGMVKMFDGASSFNQNISSWDVSQVSGLGRMFHEAILFNQDISSWNVSQVTGMWAVFREASAFNQDISSWDVSRVTSLSNMFNGATSFNQDISNWDVSQVTSMGQMIRKGYVFNQDLSDWDVSHVANAHAMFELASSFTKDMCAWSTTLPLTADVEDMFGSTKCADFLGTPTLWGSAWASMCTGCL</sequence>
<dbReference type="PANTHER" id="PTHR44826:SF3">
    <property type="entry name" value="SPORE COAT PROTEIN SP85"/>
    <property type="match status" value="1"/>
</dbReference>
<comment type="caution">
    <text evidence="9">The sequence shown here is derived from an EMBL/GenBank/DDBJ whole genome shotgun (WGS) entry which is preliminary data.</text>
</comment>
<name>A0A9N8H9I8_9STRA</name>
<feature type="region of interest" description="Disordered" evidence="7">
    <location>
        <begin position="411"/>
        <end position="510"/>
    </location>
</feature>
<evidence type="ECO:0000256" key="8">
    <source>
        <dbReference type="SAM" id="SignalP"/>
    </source>
</evidence>
<dbReference type="Pfam" id="PF03382">
    <property type="entry name" value="DUF285"/>
    <property type="match status" value="2"/>
</dbReference>
<dbReference type="Proteomes" id="UP001153069">
    <property type="component" value="Unassembled WGS sequence"/>
</dbReference>
<dbReference type="SUPFAM" id="SSF141571">
    <property type="entry name" value="Pentapeptide repeat-like"/>
    <property type="match status" value="1"/>
</dbReference>
<reference evidence="9" key="1">
    <citation type="submission" date="2020-06" db="EMBL/GenBank/DDBJ databases">
        <authorList>
            <consortium name="Plant Systems Biology data submission"/>
        </authorList>
    </citation>
    <scope>NUCLEOTIDE SEQUENCE</scope>
    <source>
        <strain evidence="9">D6</strain>
    </source>
</reference>
<gene>
    <name evidence="9" type="ORF">SEMRO_193_G082650.1</name>
</gene>
<comment type="function">
    <text evidence="5">In the vertebrate host, binds to highly sulfated heparan sulfate proteoglycans (HSPGs) on the surface of host hepatocytes and is required for sporozoite invasion of the host hepatocytes.</text>
</comment>
<evidence type="ECO:0000256" key="1">
    <source>
        <dbReference type="ARBA" id="ARBA00006241"/>
    </source>
</evidence>